<dbReference type="AlphaFoldDB" id="A0AAV1B1W1"/>
<name>A0AAV1B1W1_VICFA</name>
<proteinExistence type="predicted"/>
<reference evidence="1 2" key="1">
    <citation type="submission" date="2023-01" db="EMBL/GenBank/DDBJ databases">
        <authorList>
            <person name="Kreplak J."/>
        </authorList>
    </citation>
    <scope>NUCLEOTIDE SEQUENCE [LARGE SCALE GENOMIC DNA]</scope>
</reference>
<keyword evidence="2" id="KW-1185">Reference proteome</keyword>
<gene>
    <name evidence="1" type="ORF">VFH_VI021640</name>
</gene>
<evidence type="ECO:0000313" key="1">
    <source>
        <dbReference type="EMBL" id="CAI8616282.1"/>
    </source>
</evidence>
<evidence type="ECO:0000313" key="2">
    <source>
        <dbReference type="Proteomes" id="UP001157006"/>
    </source>
</evidence>
<sequence>MTRSAVSSQLISVRITSGSRFVSIILLTQFEFAKKTAQGFKLCRFFDARFGLGEAKLWSCFDQGFDADFHQAARTVFGFRNFLCNLFICKVLEVWQLYDIWIPFLVEF</sequence>
<dbReference type="EMBL" id="OX451741">
    <property type="protein sequence ID" value="CAI8616282.1"/>
    <property type="molecule type" value="Genomic_DNA"/>
</dbReference>
<protein>
    <submittedName>
        <fullName evidence="1">Uncharacterized protein</fullName>
    </submittedName>
</protein>
<accession>A0AAV1B1W1</accession>
<dbReference type="Proteomes" id="UP001157006">
    <property type="component" value="Chromosome 6"/>
</dbReference>
<organism evidence="1 2">
    <name type="scientific">Vicia faba</name>
    <name type="common">Broad bean</name>
    <name type="synonym">Faba vulgaris</name>
    <dbReference type="NCBI Taxonomy" id="3906"/>
    <lineage>
        <taxon>Eukaryota</taxon>
        <taxon>Viridiplantae</taxon>
        <taxon>Streptophyta</taxon>
        <taxon>Embryophyta</taxon>
        <taxon>Tracheophyta</taxon>
        <taxon>Spermatophyta</taxon>
        <taxon>Magnoliopsida</taxon>
        <taxon>eudicotyledons</taxon>
        <taxon>Gunneridae</taxon>
        <taxon>Pentapetalae</taxon>
        <taxon>rosids</taxon>
        <taxon>fabids</taxon>
        <taxon>Fabales</taxon>
        <taxon>Fabaceae</taxon>
        <taxon>Papilionoideae</taxon>
        <taxon>50 kb inversion clade</taxon>
        <taxon>NPAAA clade</taxon>
        <taxon>Hologalegina</taxon>
        <taxon>IRL clade</taxon>
        <taxon>Fabeae</taxon>
        <taxon>Vicia</taxon>
    </lineage>
</organism>